<comment type="caution">
    <text evidence="2">The sequence shown here is derived from an EMBL/GenBank/DDBJ whole genome shotgun (WGS) entry which is preliminary data.</text>
</comment>
<evidence type="ECO:0000313" key="3">
    <source>
        <dbReference type="Proteomes" id="UP000324222"/>
    </source>
</evidence>
<organism evidence="2 3">
    <name type="scientific">Portunus trituberculatus</name>
    <name type="common">Swimming crab</name>
    <name type="synonym">Neptunus trituberculatus</name>
    <dbReference type="NCBI Taxonomy" id="210409"/>
    <lineage>
        <taxon>Eukaryota</taxon>
        <taxon>Metazoa</taxon>
        <taxon>Ecdysozoa</taxon>
        <taxon>Arthropoda</taxon>
        <taxon>Crustacea</taxon>
        <taxon>Multicrustacea</taxon>
        <taxon>Malacostraca</taxon>
        <taxon>Eumalacostraca</taxon>
        <taxon>Eucarida</taxon>
        <taxon>Decapoda</taxon>
        <taxon>Pleocyemata</taxon>
        <taxon>Brachyura</taxon>
        <taxon>Eubrachyura</taxon>
        <taxon>Portunoidea</taxon>
        <taxon>Portunidae</taxon>
        <taxon>Portuninae</taxon>
        <taxon>Portunus</taxon>
    </lineage>
</organism>
<keyword evidence="3" id="KW-1185">Reference proteome</keyword>
<accession>A0A5B7JWI6</accession>
<evidence type="ECO:0000313" key="2">
    <source>
        <dbReference type="EMBL" id="MPC98813.1"/>
    </source>
</evidence>
<reference evidence="2 3" key="1">
    <citation type="submission" date="2019-05" db="EMBL/GenBank/DDBJ databases">
        <title>Another draft genome of Portunus trituberculatus and its Hox gene families provides insights of decapod evolution.</title>
        <authorList>
            <person name="Jeong J.-H."/>
            <person name="Song I."/>
            <person name="Kim S."/>
            <person name="Choi T."/>
            <person name="Kim D."/>
            <person name="Ryu S."/>
            <person name="Kim W."/>
        </authorList>
    </citation>
    <scope>NUCLEOTIDE SEQUENCE [LARGE SCALE GENOMIC DNA]</scope>
    <source>
        <tissue evidence="2">Muscle</tissue>
    </source>
</reference>
<gene>
    <name evidence="2" type="ORF">E2C01_094196</name>
</gene>
<protein>
    <submittedName>
        <fullName evidence="2">Uncharacterized protein</fullName>
    </submittedName>
</protein>
<evidence type="ECO:0000256" key="1">
    <source>
        <dbReference type="SAM" id="MobiDB-lite"/>
    </source>
</evidence>
<feature type="region of interest" description="Disordered" evidence="1">
    <location>
        <begin position="1"/>
        <end position="24"/>
    </location>
</feature>
<name>A0A5B7JWI6_PORTR</name>
<proteinExistence type="predicted"/>
<dbReference type="AlphaFoldDB" id="A0A5B7JWI6"/>
<dbReference type="Proteomes" id="UP000324222">
    <property type="component" value="Unassembled WGS sequence"/>
</dbReference>
<dbReference type="EMBL" id="VSRR010115691">
    <property type="protein sequence ID" value="MPC98813.1"/>
    <property type="molecule type" value="Genomic_DNA"/>
</dbReference>
<sequence>MSLFLLPFPPTPPPAISTQTTPFESSHLLPHSSVASFPTTCSPSISTSHSPSHTQDSPVPLTTCSPSISHKTII</sequence>